<feature type="region of interest" description="Disordered" evidence="1">
    <location>
        <begin position="188"/>
        <end position="232"/>
    </location>
</feature>
<protein>
    <submittedName>
        <fullName evidence="2">Uncharacterized protein</fullName>
    </submittedName>
</protein>
<comment type="caution">
    <text evidence="2">The sequence shown here is derived from an EMBL/GenBank/DDBJ whole genome shotgun (WGS) entry which is preliminary data.</text>
</comment>
<feature type="compositionally biased region" description="Pro residues" evidence="1">
    <location>
        <begin position="627"/>
        <end position="636"/>
    </location>
</feature>
<feature type="region of interest" description="Disordered" evidence="1">
    <location>
        <begin position="694"/>
        <end position="719"/>
    </location>
</feature>
<sequence>MSRATSFNIRKLIRIYPDENDDEEAFECSSARSIRMQHELEQDQSQHTQKARHDLRHRSWMNNPSGPQTTHRKKPPEPIAVIEYASSSDQNSGMASRRISTPLPLSSLSGRTSPRTPLSLRSSEEDLSLLRGKNYSTNQRGFQHLVMPGRTPKTSGSQSPQFPEALPSAPVDCNGLSAAPLISKLSVAKPSSSRDEIMHWSESEPRARGYSLSSIRQPSPSPPPPPTRNSSEDILDNTLKIITTSAKAAINRSNRSSYVMDGRIQQPSAFVNGQPSPPLEPDDVKSHVVDSGKLLQELPAVSNLSLRGERTWFNEDVQLSDASDNVQQLIWETDEAFKAVSYALAEARQATHSAAPFKETRPPLQNLQQISHASHKRTATAKRSPTVDEPQAVSPISPTPGAGCSSVAPHRKASRVPSSLSSVPHIIKSPLSTSSVSKSKKGSINPQAKAMRSMSHESSAFRSPRELPVRGTGGHRPHHSYHKSISRLNLAADKVTDKIFDGRNGRFGFTRVEADEVVTPEQVELFRRNRIAKQLAEAERESFDDILRSAADGTGGEHGSDADVEPLHLQDLPAHSAIDLLSPVIEVATPDSFQLNKGILDQMPNLVGRHTPAEATKEVKVGQDPLATPPPTPPQRPIDGTEDDESMNWKTLRISNLSNRRLGHKRSASSTSHIASLPTIPEVKITAPQGWDVSRPSWQQEHKAASQRDGRSATPSDASGYPYFEEDEEHMFFMSNNITNTMPAFQHGRIRLAKADLVHAGTINSFESKLLTSPDETLDWTAFQMAILGGAGDLFSDPDNFLSRDAQEEMVDDLCDWFEDLGFSNGDLGMLVTTDKPRRGTASRTPPGLKRWTLEGHPKRYQGAGIDVNRANSHTPRGVGKSLPRTPGSGGKSMRASIDSLPQSPMLELRMMTGVDGNKEFVSMGYNLNHDLGDFLKWESEHVYAPGFYGSE</sequence>
<feature type="compositionally biased region" description="Polar residues" evidence="1">
    <location>
        <begin position="85"/>
        <end position="94"/>
    </location>
</feature>
<feature type="region of interest" description="Disordered" evidence="1">
    <location>
        <begin position="868"/>
        <end position="895"/>
    </location>
</feature>
<evidence type="ECO:0000256" key="1">
    <source>
        <dbReference type="SAM" id="MobiDB-lite"/>
    </source>
</evidence>
<feature type="region of interest" description="Disordered" evidence="1">
    <location>
        <begin position="431"/>
        <end position="482"/>
    </location>
</feature>
<dbReference type="OrthoDB" id="5244857at2759"/>
<reference evidence="2" key="1">
    <citation type="submission" date="2022-10" db="EMBL/GenBank/DDBJ databases">
        <title>Tapping the CABI collections for fungal endophytes: first genome assemblies for Collariella, Neodidymelliopsis, Ascochyta clinopodiicola, Didymella pomorum, Didymosphaeria variabile, Neocosmospora piperis and Neocucurbitaria cava.</title>
        <authorList>
            <person name="Hill R."/>
        </authorList>
    </citation>
    <scope>NUCLEOTIDE SEQUENCE</scope>
    <source>
        <strain evidence="2">IMI 355082</strain>
    </source>
</reference>
<feature type="compositionally biased region" description="Polar residues" evidence="1">
    <location>
        <begin position="103"/>
        <end position="116"/>
    </location>
</feature>
<evidence type="ECO:0000313" key="2">
    <source>
        <dbReference type="EMBL" id="KAJ4394020.1"/>
    </source>
</evidence>
<dbReference type="AlphaFoldDB" id="A0A9W8YWA1"/>
<feature type="region of interest" description="Disordered" evidence="1">
    <location>
        <begin position="38"/>
        <end position="125"/>
    </location>
</feature>
<feature type="compositionally biased region" description="Basic and acidic residues" evidence="1">
    <location>
        <begin position="192"/>
        <end position="207"/>
    </location>
</feature>
<feature type="compositionally biased region" description="Polar residues" evidence="1">
    <location>
        <begin position="60"/>
        <end position="69"/>
    </location>
</feature>
<feature type="region of interest" description="Disordered" evidence="1">
    <location>
        <begin position="367"/>
        <end position="409"/>
    </location>
</feature>
<keyword evidence="3" id="KW-1185">Reference proteome</keyword>
<accession>A0A9W8YWA1</accession>
<feature type="compositionally biased region" description="Basic residues" evidence="1">
    <location>
        <begin position="49"/>
        <end position="59"/>
    </location>
</feature>
<feature type="compositionally biased region" description="Basic residues" evidence="1">
    <location>
        <begin position="473"/>
        <end position="482"/>
    </location>
</feature>
<dbReference type="Proteomes" id="UP001140453">
    <property type="component" value="Unassembled WGS sequence"/>
</dbReference>
<proteinExistence type="predicted"/>
<evidence type="ECO:0000313" key="3">
    <source>
        <dbReference type="Proteomes" id="UP001140453"/>
    </source>
</evidence>
<name>A0A9W8YWA1_9PEZI</name>
<dbReference type="EMBL" id="JAPEVB010000002">
    <property type="protein sequence ID" value="KAJ4394020.1"/>
    <property type="molecule type" value="Genomic_DNA"/>
</dbReference>
<feature type="region of interest" description="Disordered" evidence="1">
    <location>
        <begin position="619"/>
        <end position="647"/>
    </location>
</feature>
<gene>
    <name evidence="2" type="ORF">N0V93_003237</name>
</gene>
<organism evidence="2 3">
    <name type="scientific">Gnomoniopsis smithogilvyi</name>
    <dbReference type="NCBI Taxonomy" id="1191159"/>
    <lineage>
        <taxon>Eukaryota</taxon>
        <taxon>Fungi</taxon>
        <taxon>Dikarya</taxon>
        <taxon>Ascomycota</taxon>
        <taxon>Pezizomycotina</taxon>
        <taxon>Sordariomycetes</taxon>
        <taxon>Sordariomycetidae</taxon>
        <taxon>Diaporthales</taxon>
        <taxon>Gnomoniaceae</taxon>
        <taxon>Gnomoniopsis</taxon>
    </lineage>
</organism>
<feature type="compositionally biased region" description="Basic and acidic residues" evidence="1">
    <location>
        <begin position="700"/>
        <end position="711"/>
    </location>
</feature>